<dbReference type="GO" id="GO:0016614">
    <property type="term" value="F:oxidoreductase activity, acting on CH-OH group of donors"/>
    <property type="evidence" value="ECO:0007669"/>
    <property type="project" value="InterPro"/>
</dbReference>
<dbReference type="PANTHER" id="PTHR11552:SF158">
    <property type="entry name" value="GH23626P-RELATED"/>
    <property type="match status" value="1"/>
</dbReference>
<dbReference type="PANTHER" id="PTHR11552">
    <property type="entry name" value="GLUCOSE-METHANOL-CHOLINE GMC OXIDOREDUCTASE"/>
    <property type="match status" value="1"/>
</dbReference>
<dbReference type="EMBL" id="RQTK01000232">
    <property type="protein sequence ID" value="RUS83756.1"/>
    <property type="molecule type" value="Genomic_DNA"/>
</dbReference>
<dbReference type="SUPFAM" id="SSF51905">
    <property type="entry name" value="FAD/NAD(P)-binding domain"/>
    <property type="match status" value="1"/>
</dbReference>
<dbReference type="InterPro" id="IPR012132">
    <property type="entry name" value="GMC_OxRdtase"/>
</dbReference>
<dbReference type="InterPro" id="IPR036188">
    <property type="entry name" value="FAD/NAD-bd_sf"/>
</dbReference>
<dbReference type="STRING" id="188477.A0A3S0ZQX5"/>
<feature type="domain" description="Glucose-methanol-choline oxidoreductase N-terminal" evidence="2">
    <location>
        <begin position="2"/>
        <end position="108"/>
    </location>
</feature>
<gene>
    <name evidence="4" type="ORF">EGW08_008507</name>
</gene>
<dbReference type="Pfam" id="PF00732">
    <property type="entry name" value="GMC_oxred_N"/>
    <property type="match status" value="1"/>
</dbReference>
<dbReference type="AlphaFoldDB" id="A0A3S0ZQX5"/>
<sequence length="380" mass="42194">MRLSASKAYLHPAIGRPNLHVAINAHVQKASSSSNVVIQNKRAVGVEVIKDGRKQFVGARKEVILSAGAIGSAQTLLLSGVGPRRQLEELHIPVKADLPVGENLQDHVYFDVAASVEEPLTWTLEDYTSWWSTLLYRVFGTGVFNIPFASENVAFKCSDAESMKKGWPDMQLIIKNIVPKTAFTKILNRAPEMDAELSYRDSAQYGFDCMPAVLRPESRGNLTLVSTDPFDYPRIFANYLDKDYDLDTIIKGVNECKRLINSQPMQAVGAKLLDTVPIKACKHHEFDSHEYWACAIRRRPLTIYHPVGTCKMGPMGDKTAVVDTKLKVQGISGLRVVDASIMPWLVSANTHVPTIMIAEKASDLILERQPPPPVILDNKF</sequence>
<dbReference type="OrthoDB" id="269227at2759"/>
<dbReference type="GO" id="GO:0050660">
    <property type="term" value="F:flavin adenine dinucleotide binding"/>
    <property type="evidence" value="ECO:0007669"/>
    <property type="project" value="InterPro"/>
</dbReference>
<evidence type="ECO:0000256" key="1">
    <source>
        <dbReference type="ARBA" id="ARBA00010790"/>
    </source>
</evidence>
<evidence type="ECO:0008006" key="6">
    <source>
        <dbReference type="Google" id="ProtNLM"/>
    </source>
</evidence>
<evidence type="ECO:0000259" key="3">
    <source>
        <dbReference type="Pfam" id="PF05199"/>
    </source>
</evidence>
<comment type="similarity">
    <text evidence="1">Belongs to the GMC oxidoreductase family.</text>
</comment>
<proteinExistence type="inferred from homology"/>
<keyword evidence="5" id="KW-1185">Reference proteome</keyword>
<comment type="caution">
    <text evidence="4">The sequence shown here is derived from an EMBL/GenBank/DDBJ whole genome shotgun (WGS) entry which is preliminary data.</text>
</comment>
<dbReference type="InterPro" id="IPR000172">
    <property type="entry name" value="GMC_OxRdtase_N"/>
</dbReference>
<feature type="domain" description="Glucose-methanol-choline oxidoreductase C-terminal" evidence="3">
    <location>
        <begin position="216"/>
        <end position="358"/>
    </location>
</feature>
<dbReference type="Gene3D" id="3.50.50.60">
    <property type="entry name" value="FAD/NAD(P)-binding domain"/>
    <property type="match status" value="2"/>
</dbReference>
<accession>A0A3S0ZQX5</accession>
<reference evidence="4 5" key="1">
    <citation type="submission" date="2019-01" db="EMBL/GenBank/DDBJ databases">
        <title>A draft genome assembly of the solar-powered sea slug Elysia chlorotica.</title>
        <authorList>
            <person name="Cai H."/>
            <person name="Li Q."/>
            <person name="Fang X."/>
            <person name="Li J."/>
            <person name="Curtis N.E."/>
            <person name="Altenburger A."/>
            <person name="Shibata T."/>
            <person name="Feng M."/>
            <person name="Maeda T."/>
            <person name="Schwartz J.A."/>
            <person name="Shigenobu S."/>
            <person name="Lundholm N."/>
            <person name="Nishiyama T."/>
            <person name="Yang H."/>
            <person name="Hasebe M."/>
            <person name="Li S."/>
            <person name="Pierce S.K."/>
            <person name="Wang J."/>
        </authorList>
    </citation>
    <scope>NUCLEOTIDE SEQUENCE [LARGE SCALE GENOMIC DNA]</scope>
    <source>
        <strain evidence="4">EC2010</strain>
        <tissue evidence="4">Whole organism of an adult</tissue>
    </source>
</reference>
<protein>
    <recommendedName>
        <fullName evidence="6">Glucose-methanol-choline oxidoreductase N-terminal domain-containing protein</fullName>
    </recommendedName>
</protein>
<dbReference type="Gene3D" id="3.30.410.40">
    <property type="match status" value="1"/>
</dbReference>
<evidence type="ECO:0000259" key="2">
    <source>
        <dbReference type="Pfam" id="PF00732"/>
    </source>
</evidence>
<name>A0A3S0ZQX5_ELYCH</name>
<evidence type="ECO:0000313" key="5">
    <source>
        <dbReference type="Proteomes" id="UP000271974"/>
    </source>
</evidence>
<dbReference type="Pfam" id="PF05199">
    <property type="entry name" value="GMC_oxred_C"/>
    <property type="match status" value="1"/>
</dbReference>
<organism evidence="4 5">
    <name type="scientific">Elysia chlorotica</name>
    <name type="common">Eastern emerald elysia</name>
    <name type="synonym">Sea slug</name>
    <dbReference type="NCBI Taxonomy" id="188477"/>
    <lineage>
        <taxon>Eukaryota</taxon>
        <taxon>Metazoa</taxon>
        <taxon>Spiralia</taxon>
        <taxon>Lophotrochozoa</taxon>
        <taxon>Mollusca</taxon>
        <taxon>Gastropoda</taxon>
        <taxon>Heterobranchia</taxon>
        <taxon>Euthyneura</taxon>
        <taxon>Panpulmonata</taxon>
        <taxon>Sacoglossa</taxon>
        <taxon>Placobranchoidea</taxon>
        <taxon>Plakobranchidae</taxon>
        <taxon>Elysia</taxon>
    </lineage>
</organism>
<dbReference type="InterPro" id="IPR007867">
    <property type="entry name" value="GMC_OxRtase_C"/>
</dbReference>
<dbReference type="Proteomes" id="UP000271974">
    <property type="component" value="Unassembled WGS sequence"/>
</dbReference>
<evidence type="ECO:0000313" key="4">
    <source>
        <dbReference type="EMBL" id="RUS83756.1"/>
    </source>
</evidence>
<dbReference type="SUPFAM" id="SSF54373">
    <property type="entry name" value="FAD-linked reductases, C-terminal domain"/>
    <property type="match status" value="1"/>
</dbReference>